<name>A0A914YCH1_9BILA</name>
<dbReference type="Pfam" id="PF00067">
    <property type="entry name" value="p450"/>
    <property type="match status" value="1"/>
</dbReference>
<dbReference type="InterPro" id="IPR002401">
    <property type="entry name" value="Cyt_P450_E_grp-I"/>
</dbReference>
<keyword evidence="2" id="KW-0503">Monooxygenase</keyword>
<organism evidence="3 4">
    <name type="scientific">Panagrolaimus superbus</name>
    <dbReference type="NCBI Taxonomy" id="310955"/>
    <lineage>
        <taxon>Eukaryota</taxon>
        <taxon>Metazoa</taxon>
        <taxon>Ecdysozoa</taxon>
        <taxon>Nematoda</taxon>
        <taxon>Chromadorea</taxon>
        <taxon>Rhabditida</taxon>
        <taxon>Tylenchina</taxon>
        <taxon>Panagrolaimomorpha</taxon>
        <taxon>Panagrolaimoidea</taxon>
        <taxon>Panagrolaimidae</taxon>
        <taxon>Panagrolaimus</taxon>
    </lineage>
</organism>
<dbReference type="GO" id="GO:0016705">
    <property type="term" value="F:oxidoreductase activity, acting on paired donors, with incorporation or reduction of molecular oxygen"/>
    <property type="evidence" value="ECO:0007669"/>
    <property type="project" value="InterPro"/>
</dbReference>
<evidence type="ECO:0000256" key="1">
    <source>
        <dbReference type="ARBA" id="ARBA00010617"/>
    </source>
</evidence>
<dbReference type="SUPFAM" id="SSF48264">
    <property type="entry name" value="Cytochrome P450"/>
    <property type="match status" value="1"/>
</dbReference>
<evidence type="ECO:0000313" key="3">
    <source>
        <dbReference type="Proteomes" id="UP000887577"/>
    </source>
</evidence>
<dbReference type="Gene3D" id="1.10.630.10">
    <property type="entry name" value="Cytochrome P450"/>
    <property type="match status" value="1"/>
</dbReference>
<reference evidence="4" key="1">
    <citation type="submission" date="2022-11" db="UniProtKB">
        <authorList>
            <consortium name="WormBaseParasite"/>
        </authorList>
    </citation>
    <scope>IDENTIFICATION</scope>
</reference>
<dbReference type="PANTHER" id="PTHR24305:SF166">
    <property type="entry name" value="CYTOCHROME P450 12A4, MITOCHONDRIAL-RELATED"/>
    <property type="match status" value="1"/>
</dbReference>
<evidence type="ECO:0000256" key="2">
    <source>
        <dbReference type="ARBA" id="ARBA00023033"/>
    </source>
</evidence>
<dbReference type="InterPro" id="IPR050121">
    <property type="entry name" value="Cytochrome_P450_monoxygenase"/>
</dbReference>
<comment type="similarity">
    <text evidence="1">Belongs to the cytochrome P450 family.</text>
</comment>
<accession>A0A914YCH1</accession>
<dbReference type="PRINTS" id="PR00385">
    <property type="entry name" value="P450"/>
</dbReference>
<dbReference type="PANTHER" id="PTHR24305">
    <property type="entry name" value="CYTOCHROME P450"/>
    <property type="match status" value="1"/>
</dbReference>
<dbReference type="WBParaSite" id="PSU_v2.g16453.t1">
    <property type="protein sequence ID" value="PSU_v2.g16453.t1"/>
    <property type="gene ID" value="PSU_v2.g16453"/>
</dbReference>
<keyword evidence="3" id="KW-1185">Reference proteome</keyword>
<protein>
    <submittedName>
        <fullName evidence="4">Cytochrome P450</fullName>
    </submittedName>
</protein>
<dbReference type="GO" id="GO:0020037">
    <property type="term" value="F:heme binding"/>
    <property type="evidence" value="ECO:0007669"/>
    <property type="project" value="InterPro"/>
</dbReference>
<dbReference type="GO" id="GO:0004497">
    <property type="term" value="F:monooxygenase activity"/>
    <property type="evidence" value="ECO:0007669"/>
    <property type="project" value="UniProtKB-KW"/>
</dbReference>
<dbReference type="AlphaFoldDB" id="A0A914YCH1"/>
<dbReference type="GO" id="GO:0005506">
    <property type="term" value="F:iron ion binding"/>
    <property type="evidence" value="ECO:0007669"/>
    <property type="project" value="InterPro"/>
</dbReference>
<dbReference type="PRINTS" id="PR00463">
    <property type="entry name" value="EP450I"/>
</dbReference>
<dbReference type="InterPro" id="IPR001128">
    <property type="entry name" value="Cyt_P450"/>
</dbReference>
<sequence>MTTEEIVEQCLLFLLAGFDTTANTLAISTWLLTKHPDVQQQLIDELDDICTTDEITYEQINELRLCDAVMKEALRLYPIATL</sequence>
<dbReference type="Proteomes" id="UP000887577">
    <property type="component" value="Unplaced"/>
</dbReference>
<evidence type="ECO:0000313" key="4">
    <source>
        <dbReference type="WBParaSite" id="PSU_v2.g16453.t1"/>
    </source>
</evidence>
<keyword evidence="2" id="KW-0560">Oxidoreductase</keyword>
<proteinExistence type="inferred from homology"/>
<dbReference type="InterPro" id="IPR036396">
    <property type="entry name" value="Cyt_P450_sf"/>
</dbReference>